<dbReference type="PROSITE" id="PS50297">
    <property type="entry name" value="ANK_REP_REGION"/>
    <property type="match status" value="2"/>
</dbReference>
<dbReference type="Gene3D" id="1.25.40.20">
    <property type="entry name" value="Ankyrin repeat-containing domain"/>
    <property type="match status" value="3"/>
</dbReference>
<reference evidence="3" key="1">
    <citation type="submission" date="2012-02" db="EMBL/GenBank/DDBJ databases">
        <title>Genome sequencing of Giardia lamblia Genotypes A2 and B isolates (DH and GS) and comparative analysis with the genomes of Genotypes A1 and E (WB and Pig).</title>
        <authorList>
            <person name="Adam R."/>
            <person name="Dahlstrom E."/>
            <person name="Martens C."/>
            <person name="Bruno D."/>
            <person name="Barbian K."/>
            <person name="Porcella S.F."/>
            <person name="Nash T."/>
        </authorList>
    </citation>
    <scope>NUCLEOTIDE SEQUENCE</scope>
    <source>
        <strain evidence="3">DH</strain>
    </source>
</reference>
<evidence type="ECO:0000256" key="1">
    <source>
        <dbReference type="PROSITE-ProRule" id="PRU00023"/>
    </source>
</evidence>
<comment type="caution">
    <text evidence="2">The sequence shown here is derived from an EMBL/GenBank/DDBJ whole genome shotgun (WGS) entry which is preliminary data.</text>
</comment>
<dbReference type="InterPro" id="IPR002110">
    <property type="entry name" value="Ankyrin_rpt"/>
</dbReference>
<dbReference type="Proteomes" id="UP000018320">
    <property type="component" value="Unassembled WGS sequence"/>
</dbReference>
<name>V6T8Q3_GIAIN</name>
<protein>
    <submittedName>
        <fullName evidence="2">Ankyrin repeat protein</fullName>
    </submittedName>
</protein>
<evidence type="ECO:0000313" key="3">
    <source>
        <dbReference type="Proteomes" id="UP000018320"/>
    </source>
</evidence>
<dbReference type="InterPro" id="IPR036770">
    <property type="entry name" value="Ankyrin_rpt-contain_sf"/>
</dbReference>
<dbReference type="SUPFAM" id="SSF48403">
    <property type="entry name" value="Ankyrin repeat"/>
    <property type="match status" value="1"/>
</dbReference>
<accession>V6T8Q3</accession>
<proteinExistence type="predicted"/>
<dbReference type="Pfam" id="PF00023">
    <property type="entry name" value="Ank"/>
    <property type="match status" value="1"/>
</dbReference>
<dbReference type="EMBL" id="AHGT01000093">
    <property type="protein sequence ID" value="ESU35226.1"/>
    <property type="molecule type" value="Genomic_DNA"/>
</dbReference>
<feature type="repeat" description="ANK" evidence="1">
    <location>
        <begin position="337"/>
        <end position="369"/>
    </location>
</feature>
<gene>
    <name evidence="2" type="ORF">DHA2_150529</name>
</gene>
<dbReference type="SMART" id="SM00248">
    <property type="entry name" value="ANK"/>
    <property type="match status" value="8"/>
</dbReference>
<feature type="repeat" description="ANK" evidence="1">
    <location>
        <begin position="367"/>
        <end position="392"/>
    </location>
</feature>
<dbReference type="VEuPathDB" id="GiardiaDB:GL50803_0013152"/>
<dbReference type="PANTHER" id="PTHR24120">
    <property type="entry name" value="GH07239P"/>
    <property type="match status" value="1"/>
</dbReference>
<dbReference type="AlphaFoldDB" id="V6T8Q3"/>
<dbReference type="PANTHER" id="PTHR24120:SF4">
    <property type="entry name" value="GH07239P"/>
    <property type="match status" value="1"/>
</dbReference>
<evidence type="ECO:0000313" key="2">
    <source>
        <dbReference type="EMBL" id="ESU35226.1"/>
    </source>
</evidence>
<dbReference type="VEuPathDB" id="GiardiaDB:DHA2_150529"/>
<dbReference type="VEuPathDB" id="GiardiaDB:GL50581_280"/>
<sequence>MVIMQANHGQPDQWKCRRSFLELIDHCLRDKDLLSRIDAKSLTESLLQLALKSEAQGQTPSYVPQCVILEGFTVVDLTGISGEYLVEPDRYNAKDTTGREGLKVLIDTLSQITVDAGMKQLLQGVILVLTASGIDEALVHLNHKYKLQELTQRYKYLENGSTDTDADPPCPEKKTCIERALLTESDIRLQLTMARFHFCRQQLNFYRTLCSTNSGERQLQALFEALMKLRDSNQLFALSTYCYEHGIHLRYSELSLDTPLPREKTPLLKAVEDDSKEDVIKHIGCARCACRDIICLTLNLKTSYFAKHVTALMLAAWKGNILIAGHLLTELGMQTEDGRTALMLAAWKGNYEVMKLLLPEAGIVDRKGKTALMYAASRGHLLCVELLLKTEAGRQRWWDGSTALIYAAKNNWPNVIDALVPMEAKLQTGDGVTALMIAAQNDYLEVIDKLSRFEACMQDDYGNTALMEAAIRGHLNACKLLLPFEKQMQNTIDETSLILAVQHNHVDCVKLLINEETGFQDIDGHSALMWAAKYGNSELITLLKPKESTLKDAFGRTALYYAEHPYWRVSKYNKDICIALLRN</sequence>
<keyword evidence="1" id="KW-0040">ANK repeat</keyword>
<reference evidence="2 3" key="2">
    <citation type="journal article" date="2013" name="Genome Biol. Evol.">
        <title>Genome sequencing of Giardia lamblia genotypes A2 and B isolates (DH and GS) and comparative analysis with the genomes of genotypes A1 and E (WB and Pig).</title>
        <authorList>
            <person name="Adam R.D."/>
            <person name="Dahlstrom E.W."/>
            <person name="Martens C.A."/>
            <person name="Bruno D.P."/>
            <person name="Barbian K.D."/>
            <person name="Ricklefs S.M."/>
            <person name="Hernandez M.M."/>
            <person name="Narla N.P."/>
            <person name="Patel R.B."/>
            <person name="Porcella S.F."/>
            <person name="Nash T.E."/>
        </authorList>
    </citation>
    <scope>NUCLEOTIDE SEQUENCE [LARGE SCALE GENOMIC DNA]</scope>
    <source>
        <strain evidence="2 3">DH</strain>
    </source>
</reference>
<dbReference type="VEuPathDB" id="GiardiaDB:QR46_2563"/>
<dbReference type="PROSITE" id="PS50088">
    <property type="entry name" value="ANK_REPEAT"/>
    <property type="match status" value="2"/>
</dbReference>
<dbReference type="Pfam" id="PF12796">
    <property type="entry name" value="Ank_2"/>
    <property type="match status" value="3"/>
</dbReference>
<organism evidence="2 3">
    <name type="scientific">Giardia intestinalis</name>
    <name type="common">Giardia lamblia</name>
    <dbReference type="NCBI Taxonomy" id="5741"/>
    <lineage>
        <taxon>Eukaryota</taxon>
        <taxon>Metamonada</taxon>
        <taxon>Diplomonadida</taxon>
        <taxon>Hexamitidae</taxon>
        <taxon>Giardiinae</taxon>
        <taxon>Giardia</taxon>
    </lineage>
</organism>